<reference evidence="3" key="2">
    <citation type="submission" date="2013-12" db="EMBL/GenBank/DDBJ databases">
        <authorList>
            <person name="Yu Y."/>
            <person name="Lee S."/>
            <person name="de Baynast K."/>
            <person name="Wissotski M."/>
            <person name="Liu L."/>
            <person name="Talag J."/>
            <person name="Goicoechea J."/>
            <person name="Angelova A."/>
            <person name="Jetty R."/>
            <person name="Kudrna D."/>
            <person name="Golser W."/>
            <person name="Rivera L."/>
            <person name="Zhang J."/>
            <person name="Wing R."/>
        </authorList>
    </citation>
    <scope>NUCLEOTIDE SEQUENCE</scope>
</reference>
<feature type="region of interest" description="Disordered" evidence="1">
    <location>
        <begin position="1"/>
        <end position="26"/>
    </location>
</feature>
<reference evidence="2 3" key="1">
    <citation type="submission" date="2012-08" db="EMBL/GenBank/DDBJ databases">
        <title>Oryza genome evolution.</title>
        <authorList>
            <person name="Wing R.A."/>
        </authorList>
    </citation>
    <scope>NUCLEOTIDE SEQUENCE</scope>
</reference>
<keyword evidence="3" id="KW-1185">Reference proteome</keyword>
<dbReference type="HOGENOM" id="CLU_2515892_0_0_1"/>
<dbReference type="AlphaFoldDB" id="A0A0D9V3H6"/>
<dbReference type="Proteomes" id="UP000032180">
    <property type="component" value="Chromosome 1"/>
</dbReference>
<evidence type="ECO:0000256" key="1">
    <source>
        <dbReference type="SAM" id="MobiDB-lite"/>
    </source>
</evidence>
<proteinExistence type="predicted"/>
<accession>A0A0D9V3H6</accession>
<evidence type="ECO:0000313" key="2">
    <source>
        <dbReference type="EnsemblPlants" id="LPERR01G20960.1"/>
    </source>
</evidence>
<dbReference type="Gramene" id="LPERR01G20960.1">
    <property type="protein sequence ID" value="LPERR01G20960.1"/>
    <property type="gene ID" value="LPERR01G20960"/>
</dbReference>
<protein>
    <submittedName>
        <fullName evidence="2">Uncharacterized protein</fullName>
    </submittedName>
</protein>
<sequence>MVDVAEVKMSKVAKPHGTQSAPRRVPRTRVCEDAVANVVEPWRTRRHAKLARLGDNSRRTRAVCCQYHVGKVEDHHESHVNVGGD</sequence>
<dbReference type="EnsemblPlants" id="LPERR01G20960.1">
    <property type="protein sequence ID" value="LPERR01G20960.1"/>
    <property type="gene ID" value="LPERR01G20960"/>
</dbReference>
<organism evidence="2 3">
    <name type="scientific">Leersia perrieri</name>
    <dbReference type="NCBI Taxonomy" id="77586"/>
    <lineage>
        <taxon>Eukaryota</taxon>
        <taxon>Viridiplantae</taxon>
        <taxon>Streptophyta</taxon>
        <taxon>Embryophyta</taxon>
        <taxon>Tracheophyta</taxon>
        <taxon>Spermatophyta</taxon>
        <taxon>Magnoliopsida</taxon>
        <taxon>Liliopsida</taxon>
        <taxon>Poales</taxon>
        <taxon>Poaceae</taxon>
        <taxon>BOP clade</taxon>
        <taxon>Oryzoideae</taxon>
        <taxon>Oryzeae</taxon>
        <taxon>Oryzinae</taxon>
        <taxon>Leersia</taxon>
    </lineage>
</organism>
<evidence type="ECO:0000313" key="3">
    <source>
        <dbReference type="Proteomes" id="UP000032180"/>
    </source>
</evidence>
<reference evidence="2" key="3">
    <citation type="submission" date="2015-04" db="UniProtKB">
        <authorList>
            <consortium name="EnsemblPlants"/>
        </authorList>
    </citation>
    <scope>IDENTIFICATION</scope>
</reference>
<name>A0A0D9V3H6_9ORYZ</name>